<proteinExistence type="predicted"/>
<reference evidence="1" key="2">
    <citation type="journal article" date="2015" name="Data Brief">
        <title>Shoot transcriptome of the giant reed, Arundo donax.</title>
        <authorList>
            <person name="Barrero R.A."/>
            <person name="Guerrero F.D."/>
            <person name="Moolhuijzen P."/>
            <person name="Goolsby J.A."/>
            <person name="Tidwell J."/>
            <person name="Bellgard S.E."/>
            <person name="Bellgard M.I."/>
        </authorList>
    </citation>
    <scope>NUCLEOTIDE SEQUENCE</scope>
    <source>
        <tissue evidence="1">Shoot tissue taken approximately 20 cm above the soil surface</tissue>
    </source>
</reference>
<sequence>MGLSWPEIVLSGSRCPRAASSQSGFCWLSHSSTTWPGQVTCYYLPLALLWAIRSAAHSLSRRELAESSTTHASCISPIFLLVQDIKSTPFSP</sequence>
<dbReference type="AlphaFoldDB" id="A0A0A8YKC0"/>
<evidence type="ECO:0000313" key="1">
    <source>
        <dbReference type="EMBL" id="JAD25765.1"/>
    </source>
</evidence>
<organism evidence="1">
    <name type="scientific">Arundo donax</name>
    <name type="common">Giant reed</name>
    <name type="synonym">Donax arundinaceus</name>
    <dbReference type="NCBI Taxonomy" id="35708"/>
    <lineage>
        <taxon>Eukaryota</taxon>
        <taxon>Viridiplantae</taxon>
        <taxon>Streptophyta</taxon>
        <taxon>Embryophyta</taxon>
        <taxon>Tracheophyta</taxon>
        <taxon>Spermatophyta</taxon>
        <taxon>Magnoliopsida</taxon>
        <taxon>Liliopsida</taxon>
        <taxon>Poales</taxon>
        <taxon>Poaceae</taxon>
        <taxon>PACMAD clade</taxon>
        <taxon>Arundinoideae</taxon>
        <taxon>Arundineae</taxon>
        <taxon>Arundo</taxon>
    </lineage>
</organism>
<name>A0A0A8YKC0_ARUDO</name>
<accession>A0A0A8YKC0</accession>
<reference evidence="1" key="1">
    <citation type="submission" date="2014-09" db="EMBL/GenBank/DDBJ databases">
        <authorList>
            <person name="Magalhaes I.L.F."/>
            <person name="Oliveira U."/>
            <person name="Santos F.R."/>
            <person name="Vidigal T.H.D.A."/>
            <person name="Brescovit A.D."/>
            <person name="Santos A.J."/>
        </authorList>
    </citation>
    <scope>NUCLEOTIDE SEQUENCE</scope>
    <source>
        <tissue evidence="1">Shoot tissue taken approximately 20 cm above the soil surface</tissue>
    </source>
</reference>
<dbReference type="EMBL" id="GBRH01272130">
    <property type="protein sequence ID" value="JAD25765.1"/>
    <property type="molecule type" value="Transcribed_RNA"/>
</dbReference>
<protein>
    <submittedName>
        <fullName evidence="1">Uncharacterized protein</fullName>
    </submittedName>
</protein>